<organism evidence="4 5">
    <name type="scientific">Neptunicoccus cionae</name>
    <dbReference type="NCBI Taxonomy" id="2035344"/>
    <lineage>
        <taxon>Bacteria</taxon>
        <taxon>Pseudomonadati</taxon>
        <taxon>Pseudomonadota</taxon>
        <taxon>Alphaproteobacteria</taxon>
        <taxon>Rhodobacterales</taxon>
        <taxon>Paracoccaceae</taxon>
        <taxon>Neptunicoccus</taxon>
    </lineage>
</organism>
<evidence type="ECO:0000313" key="5">
    <source>
        <dbReference type="Proteomes" id="UP000628017"/>
    </source>
</evidence>
<name>A0A916QT66_9RHOB</name>
<reference evidence="4" key="1">
    <citation type="journal article" date="2014" name="Int. J. Syst. Evol. Microbiol.">
        <title>Complete genome sequence of Corynebacterium casei LMG S-19264T (=DSM 44701T), isolated from a smear-ripened cheese.</title>
        <authorList>
            <consortium name="US DOE Joint Genome Institute (JGI-PGF)"/>
            <person name="Walter F."/>
            <person name="Albersmeier A."/>
            <person name="Kalinowski J."/>
            <person name="Ruckert C."/>
        </authorList>
    </citation>
    <scope>NUCLEOTIDE SEQUENCE</scope>
    <source>
        <strain evidence="4">CGMCC 1.15880</strain>
    </source>
</reference>
<dbReference type="GO" id="GO:0016853">
    <property type="term" value="F:isomerase activity"/>
    <property type="evidence" value="ECO:0007669"/>
    <property type="project" value="UniProtKB-KW"/>
</dbReference>
<dbReference type="AlphaFoldDB" id="A0A916QT66"/>
<feature type="active site" evidence="3">
    <location>
        <position position="44"/>
    </location>
</feature>
<evidence type="ECO:0000313" key="4">
    <source>
        <dbReference type="EMBL" id="GGA09275.1"/>
    </source>
</evidence>
<sequence>MEIQRIAAFSLNDAGGNPAGVVIAPALPPVAQMQKIAADVGYSETVFAAPQDDGYRVRYFAPEAEVSFCGHATIALGAALGAAYGEGVYSLSINDADISVEAFKSGAAWGARLVSPDTRQETAPEDLKTGVLELFGWTTEDLDSGLELILAEGGARHLLVPLRSHDLLREMSYSFDDGAALMQAHALVTINLIYRQDSQTVYSRNAFAGHGVYEDPATGAAAAALAGYLRDTGRGNAPFTIFQGEDMGAPSRLVVAPLATKGAPVRVEGETRMIV</sequence>
<dbReference type="Proteomes" id="UP000628017">
    <property type="component" value="Unassembled WGS sequence"/>
</dbReference>
<proteinExistence type="inferred from homology"/>
<evidence type="ECO:0000256" key="1">
    <source>
        <dbReference type="ARBA" id="ARBA00008270"/>
    </source>
</evidence>
<dbReference type="EMBL" id="BMKA01000001">
    <property type="protein sequence ID" value="GGA09275.1"/>
    <property type="molecule type" value="Genomic_DNA"/>
</dbReference>
<protein>
    <submittedName>
        <fullName evidence="4">Oxidoreductase</fullName>
    </submittedName>
</protein>
<dbReference type="PANTHER" id="PTHR13774">
    <property type="entry name" value="PHENAZINE BIOSYNTHESIS PROTEIN"/>
    <property type="match status" value="1"/>
</dbReference>
<accession>A0A916QT66</accession>
<dbReference type="GO" id="GO:0005737">
    <property type="term" value="C:cytoplasm"/>
    <property type="evidence" value="ECO:0007669"/>
    <property type="project" value="TreeGrafter"/>
</dbReference>
<dbReference type="InterPro" id="IPR003719">
    <property type="entry name" value="Phenazine_PhzF-like"/>
</dbReference>
<dbReference type="RefSeq" id="WP_188670848.1">
    <property type="nucleotide sequence ID" value="NZ_BMKA01000001.1"/>
</dbReference>
<dbReference type="PANTHER" id="PTHR13774:SF39">
    <property type="entry name" value="BIOSYNTHESIS PROTEIN, PUTATIVE-RELATED"/>
    <property type="match status" value="1"/>
</dbReference>
<comment type="similarity">
    <text evidence="1">Belongs to the PhzF family.</text>
</comment>
<keyword evidence="2" id="KW-0413">Isomerase</keyword>
<evidence type="ECO:0000256" key="3">
    <source>
        <dbReference type="PIRSR" id="PIRSR016184-1"/>
    </source>
</evidence>
<dbReference type="SUPFAM" id="SSF54506">
    <property type="entry name" value="Diaminopimelate epimerase-like"/>
    <property type="match status" value="1"/>
</dbReference>
<dbReference type="Pfam" id="PF02567">
    <property type="entry name" value="PhzC-PhzF"/>
    <property type="match status" value="1"/>
</dbReference>
<dbReference type="Gene3D" id="3.10.310.10">
    <property type="entry name" value="Diaminopimelate Epimerase, Chain A, domain 1"/>
    <property type="match status" value="2"/>
</dbReference>
<evidence type="ECO:0000256" key="2">
    <source>
        <dbReference type="ARBA" id="ARBA00023235"/>
    </source>
</evidence>
<dbReference type="PIRSF" id="PIRSF016184">
    <property type="entry name" value="PhzC_PhzF"/>
    <property type="match status" value="1"/>
</dbReference>
<comment type="caution">
    <text evidence="4">The sequence shown here is derived from an EMBL/GenBank/DDBJ whole genome shotgun (WGS) entry which is preliminary data.</text>
</comment>
<keyword evidence="5" id="KW-1185">Reference proteome</keyword>
<gene>
    <name evidence="4" type="ORF">GCM10011498_06460</name>
</gene>
<reference evidence="4" key="2">
    <citation type="submission" date="2020-09" db="EMBL/GenBank/DDBJ databases">
        <authorList>
            <person name="Sun Q."/>
            <person name="Zhou Y."/>
        </authorList>
    </citation>
    <scope>NUCLEOTIDE SEQUENCE</scope>
    <source>
        <strain evidence="4">CGMCC 1.15880</strain>
    </source>
</reference>
<dbReference type="NCBIfam" id="TIGR00654">
    <property type="entry name" value="PhzF_family"/>
    <property type="match status" value="1"/>
</dbReference>